<dbReference type="RefSeq" id="WP_241915501.1">
    <property type="nucleotide sequence ID" value="NZ_CP093327.1"/>
</dbReference>
<evidence type="ECO:0000313" key="2">
    <source>
        <dbReference type="Proteomes" id="UP000829069"/>
    </source>
</evidence>
<organism evidence="1 2">
    <name type="scientific">Arthrobacter sulfonylureivorans</name>
    <dbReference type="NCBI Taxonomy" id="2486855"/>
    <lineage>
        <taxon>Bacteria</taxon>
        <taxon>Bacillati</taxon>
        <taxon>Actinomycetota</taxon>
        <taxon>Actinomycetes</taxon>
        <taxon>Micrococcales</taxon>
        <taxon>Micrococcaceae</taxon>
        <taxon>Arthrobacter</taxon>
    </lineage>
</organism>
<geneLocation type="plasmid" evidence="1 2">
    <name>p1</name>
</geneLocation>
<evidence type="ECO:0000313" key="1">
    <source>
        <dbReference type="EMBL" id="UNK47802.1"/>
    </source>
</evidence>
<name>A0ABY3WBS1_9MICC</name>
<protein>
    <submittedName>
        <fullName evidence="1">Uncharacterized protein</fullName>
    </submittedName>
</protein>
<dbReference type="Proteomes" id="UP000829069">
    <property type="component" value="Plasmid p1"/>
</dbReference>
<keyword evidence="1" id="KW-0614">Plasmid</keyword>
<gene>
    <name evidence="1" type="ORF">MNQ99_18945</name>
</gene>
<dbReference type="EMBL" id="CP093327">
    <property type="protein sequence ID" value="UNK47802.1"/>
    <property type="molecule type" value="Genomic_DNA"/>
</dbReference>
<proteinExistence type="predicted"/>
<reference evidence="1 2" key="1">
    <citation type="submission" date="2022-03" db="EMBL/GenBank/DDBJ databases">
        <title>Isotopic signatures of nitrous oxide derived from detoxification processes.</title>
        <authorList>
            <person name="Behrendt U."/>
            <person name="Buchen C."/>
            <person name="Well R."/>
            <person name="Ulrich A."/>
            <person name="Rohe L."/>
            <person name="Kolb S."/>
            <person name="Schloter M."/>
            <person name="Horn M.A."/>
            <person name="Augustin J."/>
        </authorList>
    </citation>
    <scope>NUCLEOTIDE SEQUENCE [LARGE SCALE GENOMIC DNA]</scope>
    <source>
        <strain evidence="1 2">S4-C24</strain>
        <plasmid evidence="1 2">p1</plasmid>
    </source>
</reference>
<accession>A0ABY3WBS1</accession>
<keyword evidence="2" id="KW-1185">Reference proteome</keyword>
<sequence>MNQIVVAGATLLASVGGYLLAGLNERRRDERTMQRELRLRVSEREAQLDDDRHALQRETLLALQDAVQAMARYTGQAMHFDHMQARQGKYTQLPNALSDDTFANLIKVRSLASRILDSGVRDAVDGFIGLSARLSTSPKDLEGLVGDRLEDHALAKLVELDDGYAAVSRMLGEAARREIAWQPADRTSA</sequence>